<accession>A0A8F5MK26</accession>
<organism evidence="2">
    <name type="scientific">Genomoviridae sp</name>
    <dbReference type="NCBI Taxonomy" id="2202565"/>
    <lineage>
        <taxon>Viruses</taxon>
        <taxon>Monodnaviria</taxon>
        <taxon>Shotokuvirae</taxon>
        <taxon>Cressdnaviricota</taxon>
        <taxon>Repensiviricetes</taxon>
        <taxon>Geplafuvirales</taxon>
        <taxon>Genomoviridae</taxon>
    </lineage>
</organism>
<evidence type="ECO:0000256" key="1">
    <source>
        <dbReference type="SAM" id="MobiDB-lite"/>
    </source>
</evidence>
<name>A0A8F5MK26_9VIRU</name>
<reference evidence="2" key="1">
    <citation type="submission" date="2021-02" db="EMBL/GenBank/DDBJ databases">
        <title>Agricultural practices are the primary influencer of seasonal variation in a dryland aerobiome.</title>
        <authorList>
            <person name="Finn D.R."/>
            <person name="Maldonado J."/>
            <person name="Schmidlin K."/>
            <person name="Kraberger S."/>
            <person name="Fontenele R.S."/>
            <person name="Herckes P."/>
            <person name="Fraser M."/>
            <person name="Garcia-Pichel F."/>
            <person name="Varsani A."/>
        </authorList>
    </citation>
    <scope>NUCLEOTIDE SEQUENCE</scope>
    <source>
        <strain evidence="2">D12_978</strain>
    </source>
</reference>
<proteinExistence type="predicted"/>
<protein>
    <submittedName>
        <fullName evidence="2">Capsid protein</fullName>
    </submittedName>
</protein>
<feature type="compositionally biased region" description="Basic residues" evidence="1">
    <location>
        <begin position="1"/>
        <end position="32"/>
    </location>
</feature>
<dbReference type="EMBL" id="MW678967">
    <property type="protein sequence ID" value="QXN75648.1"/>
    <property type="molecule type" value="Genomic_DNA"/>
</dbReference>
<feature type="region of interest" description="Disordered" evidence="1">
    <location>
        <begin position="1"/>
        <end position="41"/>
    </location>
</feature>
<sequence length="309" mass="35337">MPPRRRFRSRRRPRARRALRRSRRSRGTRSRTTRSFAARRTSRRRILNMTSVKKRDNMLSMVATPGQARPAMGSVTTNSGFASLFVPTARWLAPANDMGESMRQRQTTFAVGYKERLQVDISGGGVWKWRRVVFAYKGGESLWTGDFPGDWTEPFFSKGVKPDPDDPLPVAPDMVRLIGQPTKPQHNAIRDLLWDGHEGVDWTSEFTAKVDTKRVRLISDKTFTFNPGNESGLSRSYNFWYPLRKNIVYHDDEFGGSNFGRGSPISVQSRIGLGDVYIYDVAYVVVPSSGTKVAQMQFNPEGTYYWHER</sequence>
<evidence type="ECO:0000313" key="2">
    <source>
        <dbReference type="EMBL" id="QXN75648.1"/>
    </source>
</evidence>